<evidence type="ECO:0000313" key="1">
    <source>
        <dbReference type="EMBL" id="KAJ9574424.1"/>
    </source>
</evidence>
<name>A0AAD8E2L7_DIPPU</name>
<sequence>YPTCIHVDFHGRSCYDDLEEDFRAYPTCLKYCGASRLYEHLLLLSGRIGGGSSPCGSASTLGLEASLPYIFVAKPGSHTIQNMYLGNEMKQNEHNLLHVFAHFRQKVCEVKFKFEQCCCNSLNLSRN</sequence>
<gene>
    <name evidence="1" type="ORF">L9F63_025930</name>
</gene>
<keyword evidence="2" id="KW-1185">Reference proteome</keyword>
<reference evidence="1" key="1">
    <citation type="journal article" date="2023" name="IScience">
        <title>Live-bearing cockroach genome reveals convergent evolutionary mechanisms linked to viviparity in insects and beyond.</title>
        <authorList>
            <person name="Fouks B."/>
            <person name="Harrison M.C."/>
            <person name="Mikhailova A.A."/>
            <person name="Marchal E."/>
            <person name="English S."/>
            <person name="Carruthers M."/>
            <person name="Jennings E.C."/>
            <person name="Chiamaka E.L."/>
            <person name="Frigard R.A."/>
            <person name="Pippel M."/>
            <person name="Attardo G.M."/>
            <person name="Benoit J.B."/>
            <person name="Bornberg-Bauer E."/>
            <person name="Tobe S.S."/>
        </authorList>
    </citation>
    <scope>NUCLEOTIDE SEQUENCE</scope>
    <source>
        <strain evidence="1">Stay&amp;Tobe</strain>
    </source>
</reference>
<protein>
    <submittedName>
        <fullName evidence="1">Uncharacterized protein</fullName>
    </submittedName>
</protein>
<reference evidence="1" key="2">
    <citation type="submission" date="2023-05" db="EMBL/GenBank/DDBJ databases">
        <authorList>
            <person name="Fouks B."/>
        </authorList>
    </citation>
    <scope>NUCLEOTIDE SEQUENCE</scope>
    <source>
        <strain evidence="1">Stay&amp;Tobe</strain>
        <tissue evidence="1">Testes</tissue>
    </source>
</reference>
<feature type="non-terminal residue" evidence="1">
    <location>
        <position position="127"/>
    </location>
</feature>
<comment type="caution">
    <text evidence="1">The sequence shown here is derived from an EMBL/GenBank/DDBJ whole genome shotgun (WGS) entry which is preliminary data.</text>
</comment>
<dbReference type="Proteomes" id="UP001233999">
    <property type="component" value="Unassembled WGS sequence"/>
</dbReference>
<evidence type="ECO:0000313" key="2">
    <source>
        <dbReference type="Proteomes" id="UP001233999"/>
    </source>
</evidence>
<accession>A0AAD8E2L7</accession>
<organism evidence="1 2">
    <name type="scientific">Diploptera punctata</name>
    <name type="common">Pacific beetle cockroach</name>
    <dbReference type="NCBI Taxonomy" id="6984"/>
    <lineage>
        <taxon>Eukaryota</taxon>
        <taxon>Metazoa</taxon>
        <taxon>Ecdysozoa</taxon>
        <taxon>Arthropoda</taxon>
        <taxon>Hexapoda</taxon>
        <taxon>Insecta</taxon>
        <taxon>Pterygota</taxon>
        <taxon>Neoptera</taxon>
        <taxon>Polyneoptera</taxon>
        <taxon>Dictyoptera</taxon>
        <taxon>Blattodea</taxon>
        <taxon>Blaberoidea</taxon>
        <taxon>Blaberidae</taxon>
        <taxon>Diplopterinae</taxon>
        <taxon>Diploptera</taxon>
    </lineage>
</organism>
<proteinExistence type="predicted"/>
<feature type="non-terminal residue" evidence="1">
    <location>
        <position position="1"/>
    </location>
</feature>
<dbReference type="EMBL" id="JASPKZ010010322">
    <property type="protein sequence ID" value="KAJ9574424.1"/>
    <property type="molecule type" value="Genomic_DNA"/>
</dbReference>
<dbReference type="AlphaFoldDB" id="A0AAD8E2L7"/>